<keyword evidence="5" id="KW-0964">Secreted</keyword>
<dbReference type="Pfam" id="PF02465">
    <property type="entry name" value="FliD_N"/>
    <property type="match status" value="1"/>
</dbReference>
<proteinExistence type="inferred from homology"/>
<feature type="domain" description="Flagellar hook-associated protein 2 C-terminal" evidence="7">
    <location>
        <begin position="494"/>
        <end position="758"/>
    </location>
</feature>
<feature type="coiled-coil region" evidence="5">
    <location>
        <begin position="255"/>
        <end position="282"/>
    </location>
</feature>
<dbReference type="Proteomes" id="UP001546774">
    <property type="component" value="Unassembled WGS sequence"/>
</dbReference>
<gene>
    <name evidence="8" type="primary">fliD</name>
    <name evidence="8" type="ORF">WMO37_05265</name>
</gene>
<dbReference type="EMBL" id="JBBMFS010000003">
    <property type="protein sequence ID" value="MEQ2554428.1"/>
    <property type="molecule type" value="Genomic_DNA"/>
</dbReference>
<evidence type="ECO:0000256" key="2">
    <source>
        <dbReference type="ARBA" id="ARBA00011255"/>
    </source>
</evidence>
<keyword evidence="9" id="KW-1185">Reference proteome</keyword>
<evidence type="ECO:0000256" key="4">
    <source>
        <dbReference type="ARBA" id="ARBA00023143"/>
    </source>
</evidence>
<keyword evidence="3 5" id="KW-0175">Coiled coil</keyword>
<comment type="subcellular location">
    <subcellularLocation>
        <location evidence="5">Secreted</location>
    </subcellularLocation>
    <subcellularLocation>
        <location evidence="5">Bacterial flagellum</location>
    </subcellularLocation>
</comment>
<dbReference type="InterPro" id="IPR010809">
    <property type="entry name" value="FliD_C"/>
</dbReference>
<reference evidence="8" key="1">
    <citation type="submission" date="2024-03" db="EMBL/GenBank/DDBJ databases">
        <title>Human intestinal bacterial collection.</title>
        <authorList>
            <person name="Pauvert C."/>
            <person name="Hitch T.C.A."/>
            <person name="Clavel T."/>
        </authorList>
    </citation>
    <scope>NUCLEOTIDE SEQUENCE [LARGE SCALE GENOMIC DNA]</scope>
    <source>
        <strain evidence="8">CLA-AA-H89B</strain>
    </source>
</reference>
<organism evidence="8 9">
    <name type="scientific">Lachnospira intestinalis</name>
    <dbReference type="NCBI Taxonomy" id="3133158"/>
    <lineage>
        <taxon>Bacteria</taxon>
        <taxon>Bacillati</taxon>
        <taxon>Bacillota</taxon>
        <taxon>Clostridia</taxon>
        <taxon>Lachnospirales</taxon>
        <taxon>Lachnospiraceae</taxon>
        <taxon>Lachnospira</taxon>
    </lineage>
</organism>
<evidence type="ECO:0000256" key="3">
    <source>
        <dbReference type="ARBA" id="ARBA00023054"/>
    </source>
</evidence>
<dbReference type="InterPro" id="IPR040026">
    <property type="entry name" value="FliD"/>
</dbReference>
<evidence type="ECO:0000256" key="1">
    <source>
        <dbReference type="ARBA" id="ARBA00009764"/>
    </source>
</evidence>
<keyword evidence="8" id="KW-0282">Flagellum</keyword>
<evidence type="ECO:0000313" key="8">
    <source>
        <dbReference type="EMBL" id="MEQ2554428.1"/>
    </source>
</evidence>
<comment type="caution">
    <text evidence="8">The sequence shown here is derived from an EMBL/GenBank/DDBJ whole genome shotgun (WGS) entry which is preliminary data.</text>
</comment>
<dbReference type="PANTHER" id="PTHR30288">
    <property type="entry name" value="FLAGELLAR CAP/ASSEMBLY PROTEIN FLID"/>
    <property type="match status" value="1"/>
</dbReference>
<evidence type="ECO:0000259" key="7">
    <source>
        <dbReference type="Pfam" id="PF07195"/>
    </source>
</evidence>
<protein>
    <recommendedName>
        <fullName evidence="5">Flagellar hook-associated protein 2</fullName>
        <shortName evidence="5">HAP2</shortName>
    </recommendedName>
    <alternativeName>
        <fullName evidence="5">Flagellar cap protein</fullName>
    </alternativeName>
</protein>
<dbReference type="InterPro" id="IPR003481">
    <property type="entry name" value="FliD_N"/>
</dbReference>
<dbReference type="Pfam" id="PF07195">
    <property type="entry name" value="FliD_C"/>
    <property type="match status" value="1"/>
</dbReference>
<dbReference type="PANTHER" id="PTHR30288:SF0">
    <property type="entry name" value="FLAGELLAR HOOK-ASSOCIATED PROTEIN 2"/>
    <property type="match status" value="1"/>
</dbReference>
<keyword evidence="8" id="KW-0966">Cell projection</keyword>
<comment type="similarity">
    <text evidence="1 5">Belongs to the FliD family.</text>
</comment>
<feature type="domain" description="Flagellar hook-associated protein 2 N-terminal" evidence="6">
    <location>
        <begin position="10"/>
        <end position="105"/>
    </location>
</feature>
<evidence type="ECO:0000259" key="6">
    <source>
        <dbReference type="Pfam" id="PF02465"/>
    </source>
</evidence>
<name>A0ABV1H410_9FIRM</name>
<sequence length="768" mass="82573">MPIRLSGMQSGLDTEALVSALVMGYRTKKEDYEKAQTKLSWKQDKWKSINTKITNFYSGTLASNKLTSAYNLKKATINNSSYATVSASTSAVSGTQSLKVTKLASTGYLTGGKISGSGSTKLTGSSKLSEVDGMGSKADGAAISVTANGTTSTITLSSDMTINEFVVKLKNAGLTASFDENNQRFFISSKSSGADNDFSMTAANSNGKNALGALKLQATTADTVAKDIAKYQTIAGTDKNTYITDTAKSNYDATISQYNTAIEKLKTSNTELEEKNKKLEYQKQYIENFIKDANYTDDDGDGKYNPTTVDAAKSNLSDAISKLEAKKTAGTITEDEKLELEAAKTVSETVSKDTLVLTRTASTDDDGNVTYTSDIDAMLTSATKSIASNKETIDSNNKSIAEYYTKAGVDSTNAAQVDSTNGKILLSYSDAITGNNSLATGYQAAATTQYEYAVSMVEAYNAYTAGTATDSQKELLGLSTSSSTDTTSAVRIAGSNAQIELNGAVFENTTNNFSINGLTIQATALTGNEAVTITTDTDVDGIYDTIKDMLSEYNELIKTLDTAYNAESAKGYEPLTDDEKESMSDDEVEKWETKIKDSLLRRDGTLDSVISSMKNTMLAGITIDGKTYNLSTFGISTGSYFSSGTNEKGVYHIDGDEDDSTSKGNEDKLKAAIANDSDTVIKFFSQLANNLYSTLNKKLGTSNSMSSYMSIYNDKEMATQYSEYKTKISDQETKISTWEDYYYKKFSRMESALASLNSQASSISGLFG</sequence>
<accession>A0ABV1H410</accession>
<keyword evidence="8" id="KW-0969">Cilium</keyword>
<comment type="subunit">
    <text evidence="2 5">Homopentamer.</text>
</comment>
<comment type="function">
    <text evidence="5">Required for morphogenesis and for the elongation of the flagellar filament by facilitating polymerization of the flagellin monomers at the tip of growing filament. Forms a capping structure, which prevents flagellin subunits (transported through the central channel of the flagellum) from leaking out without polymerization at the distal end.</text>
</comment>
<keyword evidence="4 5" id="KW-0975">Bacterial flagellum</keyword>
<evidence type="ECO:0000256" key="5">
    <source>
        <dbReference type="RuleBase" id="RU362066"/>
    </source>
</evidence>
<evidence type="ECO:0000313" key="9">
    <source>
        <dbReference type="Proteomes" id="UP001546774"/>
    </source>
</evidence>